<dbReference type="PROSITE" id="PS51257">
    <property type="entry name" value="PROKAR_LIPOPROTEIN"/>
    <property type="match status" value="1"/>
</dbReference>
<accession>A0A7K3VD19</accession>
<dbReference type="RefSeq" id="WP_164046565.1">
    <property type="nucleotide sequence ID" value="NZ_WUFV01000004.1"/>
</dbReference>
<evidence type="ECO:0000313" key="2">
    <source>
        <dbReference type="Proteomes" id="UP000471705"/>
    </source>
</evidence>
<name>A0A7K3VD19_RHILE</name>
<comment type="caution">
    <text evidence="1">The sequence shown here is derived from an EMBL/GenBank/DDBJ whole genome shotgun (WGS) entry which is preliminary data.</text>
</comment>
<sequence length="271" mass="29119">MKMSHIAVLTLCALTGCSDESAKAQEAETQTFYPSDLGFRPPKIAPQNLGVHAVHPGMTTGDIEKVLGKNGAKVAITSEKSGGFSGQAKGVRYTVSVPVQKDVLTVHDTGTNSHPGEGVSADTNTQEISAVVWDTNFLERAEFKVNWSDRHHLGMPISVVAKHINDDYGQPLVAPSDGLNLTYCFDETGKQVMPGNCGSNDGILVEVTARQCVDPKTATSLTQSGSPLYDGLICELTVSYTDHRITDAFGSKLNQLAYQKFVELHGEPDPR</sequence>
<reference evidence="1 2" key="1">
    <citation type="submission" date="2019-12" db="EMBL/GenBank/DDBJ databases">
        <title>Rhizobium genotypes associated with high levels of biological nitrogen fixation by grain legumes in a temperate-maritime cropping system.</title>
        <authorList>
            <person name="Maluk M."/>
            <person name="Francesc Ferrando Molina F."/>
            <person name="Lopez Del Egido L."/>
            <person name="Lafos M."/>
            <person name="Langarica-Fuentes A."/>
            <person name="Gebre Yohannes G."/>
            <person name="Young M.W."/>
            <person name="Martin P."/>
            <person name="Gantlett R."/>
            <person name="Kenicer G."/>
            <person name="Hawes C."/>
            <person name="Begg G.S."/>
            <person name="Quilliam R.S."/>
            <person name="Squire G.R."/>
            <person name="Poole P.S."/>
            <person name="Young P.W."/>
            <person name="Iannetta P.M."/>
            <person name="James E.K."/>
        </authorList>
    </citation>
    <scope>NUCLEOTIDE SEQUENCE [LARGE SCALE GENOMIC DNA]</scope>
    <source>
        <strain evidence="1 2">JHI54</strain>
    </source>
</reference>
<organism evidence="1 2">
    <name type="scientific">Rhizobium leguminosarum</name>
    <dbReference type="NCBI Taxonomy" id="384"/>
    <lineage>
        <taxon>Bacteria</taxon>
        <taxon>Pseudomonadati</taxon>
        <taxon>Pseudomonadota</taxon>
        <taxon>Alphaproteobacteria</taxon>
        <taxon>Hyphomicrobiales</taxon>
        <taxon>Rhizobiaceae</taxon>
        <taxon>Rhizobium/Agrobacterium group</taxon>
        <taxon>Rhizobium</taxon>
    </lineage>
</organism>
<proteinExistence type="predicted"/>
<dbReference type="Proteomes" id="UP000471705">
    <property type="component" value="Unassembled WGS sequence"/>
</dbReference>
<dbReference type="AlphaFoldDB" id="A0A7K3VD19"/>
<gene>
    <name evidence="1" type="ORF">GR257_09205</name>
</gene>
<evidence type="ECO:0000313" key="1">
    <source>
        <dbReference type="EMBL" id="NEK15033.1"/>
    </source>
</evidence>
<protein>
    <submittedName>
        <fullName evidence="1">Uncharacterized protein</fullName>
    </submittedName>
</protein>
<dbReference type="EMBL" id="WUFV01000004">
    <property type="protein sequence ID" value="NEK15033.1"/>
    <property type="molecule type" value="Genomic_DNA"/>
</dbReference>